<keyword evidence="4" id="KW-1003">Cell membrane</keyword>
<feature type="transmembrane region" description="Helical" evidence="8">
    <location>
        <begin position="420"/>
        <end position="444"/>
    </location>
</feature>
<feature type="transmembrane region" description="Helical" evidence="8">
    <location>
        <begin position="214"/>
        <end position="237"/>
    </location>
</feature>
<feature type="transmembrane region" description="Helical" evidence="8">
    <location>
        <begin position="100"/>
        <end position="122"/>
    </location>
</feature>
<keyword evidence="11" id="KW-1185">Reference proteome</keyword>
<dbReference type="Pfam" id="PF03600">
    <property type="entry name" value="CitMHS"/>
    <property type="match status" value="1"/>
</dbReference>
<feature type="transmembrane region" description="Helical" evidence="8">
    <location>
        <begin position="44"/>
        <end position="64"/>
    </location>
</feature>
<comment type="subcellular location">
    <subcellularLocation>
        <location evidence="1">Cell membrane</location>
        <topology evidence="1">Multi-pass membrane protein</topology>
    </subcellularLocation>
</comment>
<keyword evidence="6 8" id="KW-1133">Transmembrane helix</keyword>
<evidence type="ECO:0000256" key="5">
    <source>
        <dbReference type="ARBA" id="ARBA00022692"/>
    </source>
</evidence>
<name>A0A370ND45_9BURK</name>
<feature type="transmembrane region" description="Helical" evidence="8">
    <location>
        <begin position="6"/>
        <end position="23"/>
    </location>
</feature>
<feature type="transmembrane region" description="Helical" evidence="8">
    <location>
        <begin position="134"/>
        <end position="164"/>
    </location>
</feature>
<sequence>MAGWLFVAVVLVGLIGLIAAFLFRTDPGPARTAVLGIHHRAPELAAIIIFAATYLVVAVGRVPGLHLDRAGAALVGASLMVVCGIMTLKEAYQSIDFDTITLLLGMMIVVANLRLSGFFRLVNAWMVTRARHPVILLAAVTFVSGFFSAFLVNDTICLVLTPLVLGLVTQLRRNPVPYLLAVAMASNIGSTATITGNPQNIIIGSLSQVPYGTFAATLAPVAGIGLLLTVILIALAFRREFWTRDRLHAEPQAPRANSPLVIKSVMVTLAMVVGFFAGVPSAKVAIVAGALLLLTRRVKADKVYREIDGSLLIMFAGLFIVVAGLEKTVLSPEIIAAVGRLQLDRLPVLSGITAVLSNIVSNVPAVLVLKPFIAHLQNQQHAWLTVAMASTLAGNFTILGSVANLIVVQRARAQNVKIGFGTYFKVGAPLTVLTIAVGVLWLSVR</sequence>
<evidence type="ECO:0000256" key="7">
    <source>
        <dbReference type="ARBA" id="ARBA00023136"/>
    </source>
</evidence>
<keyword evidence="3" id="KW-0813">Transport</keyword>
<dbReference type="GO" id="GO:0015105">
    <property type="term" value="F:arsenite transmembrane transporter activity"/>
    <property type="evidence" value="ECO:0007669"/>
    <property type="project" value="InterPro"/>
</dbReference>
<keyword evidence="7 8" id="KW-0472">Membrane</keyword>
<feature type="transmembrane region" description="Helical" evidence="8">
    <location>
        <begin position="265"/>
        <end position="295"/>
    </location>
</feature>
<feature type="domain" description="Citrate transporter-like" evidence="9">
    <location>
        <begin position="61"/>
        <end position="393"/>
    </location>
</feature>
<dbReference type="InterPro" id="IPR000802">
    <property type="entry name" value="Arsenical_pump_ArsB"/>
</dbReference>
<evidence type="ECO:0000256" key="4">
    <source>
        <dbReference type="ARBA" id="ARBA00022475"/>
    </source>
</evidence>
<dbReference type="AlphaFoldDB" id="A0A370ND45"/>
<dbReference type="GO" id="GO:0005886">
    <property type="term" value="C:plasma membrane"/>
    <property type="evidence" value="ECO:0007669"/>
    <property type="project" value="UniProtKB-SubCell"/>
</dbReference>
<keyword evidence="5 8" id="KW-0812">Transmembrane</keyword>
<dbReference type="PANTHER" id="PTHR43302">
    <property type="entry name" value="TRANSPORTER ARSB-RELATED"/>
    <property type="match status" value="1"/>
</dbReference>
<dbReference type="CDD" id="cd01117">
    <property type="entry name" value="YbiR_permease"/>
    <property type="match status" value="1"/>
</dbReference>
<dbReference type="PANTHER" id="PTHR43302:SF5">
    <property type="entry name" value="TRANSPORTER ARSB-RELATED"/>
    <property type="match status" value="1"/>
</dbReference>
<accession>A0A370ND45</accession>
<dbReference type="OrthoDB" id="3177666at2"/>
<dbReference type="RefSeq" id="WP_115100294.1">
    <property type="nucleotide sequence ID" value="NZ_QHKS01000004.1"/>
</dbReference>
<dbReference type="InterPro" id="IPR004680">
    <property type="entry name" value="Cit_transptr-like_dom"/>
</dbReference>
<evidence type="ECO:0000256" key="6">
    <source>
        <dbReference type="ARBA" id="ARBA00022989"/>
    </source>
</evidence>
<organism evidence="10 11">
    <name type="scientific">Paraburkholderia lacunae</name>
    <dbReference type="NCBI Taxonomy" id="2211104"/>
    <lineage>
        <taxon>Bacteria</taxon>
        <taxon>Pseudomonadati</taxon>
        <taxon>Pseudomonadota</taxon>
        <taxon>Betaproteobacteria</taxon>
        <taxon>Burkholderiales</taxon>
        <taxon>Burkholderiaceae</taxon>
        <taxon>Paraburkholderia</taxon>
    </lineage>
</organism>
<dbReference type="EMBL" id="QHKS01000004">
    <property type="protein sequence ID" value="RDK03530.1"/>
    <property type="molecule type" value="Genomic_DNA"/>
</dbReference>
<evidence type="ECO:0000256" key="8">
    <source>
        <dbReference type="SAM" id="Phobius"/>
    </source>
</evidence>
<evidence type="ECO:0000256" key="2">
    <source>
        <dbReference type="ARBA" id="ARBA00009843"/>
    </source>
</evidence>
<evidence type="ECO:0000313" key="10">
    <source>
        <dbReference type="EMBL" id="RDK03530.1"/>
    </source>
</evidence>
<evidence type="ECO:0000256" key="1">
    <source>
        <dbReference type="ARBA" id="ARBA00004651"/>
    </source>
</evidence>
<feature type="transmembrane region" description="Helical" evidence="8">
    <location>
        <begin position="381"/>
        <end position="408"/>
    </location>
</feature>
<reference evidence="11" key="1">
    <citation type="submission" date="2018-05" db="EMBL/GenBank/DDBJ databases">
        <authorList>
            <person name="Feng T."/>
        </authorList>
    </citation>
    <scope>NUCLEOTIDE SEQUENCE [LARGE SCALE GENOMIC DNA]</scope>
    <source>
        <strain evidence="11">S27</strain>
    </source>
</reference>
<evidence type="ECO:0000259" key="9">
    <source>
        <dbReference type="Pfam" id="PF03600"/>
    </source>
</evidence>
<evidence type="ECO:0000313" key="11">
    <source>
        <dbReference type="Proteomes" id="UP000254875"/>
    </source>
</evidence>
<feature type="transmembrane region" description="Helical" evidence="8">
    <location>
        <begin position="346"/>
        <end position="369"/>
    </location>
</feature>
<protein>
    <submittedName>
        <fullName evidence="10">Anion transporter</fullName>
    </submittedName>
</protein>
<comment type="caution">
    <text evidence="10">The sequence shown here is derived from an EMBL/GenBank/DDBJ whole genome shotgun (WGS) entry which is preliminary data.</text>
</comment>
<proteinExistence type="inferred from homology"/>
<evidence type="ECO:0000256" key="3">
    <source>
        <dbReference type="ARBA" id="ARBA00022448"/>
    </source>
</evidence>
<gene>
    <name evidence="10" type="ORF">DLM46_08425</name>
</gene>
<dbReference type="PRINTS" id="PR00758">
    <property type="entry name" value="ARSENICPUMP"/>
</dbReference>
<comment type="similarity">
    <text evidence="2">Belongs to the CitM (TC 2.A.11) transporter family.</text>
</comment>
<feature type="transmembrane region" description="Helical" evidence="8">
    <location>
        <begin position="70"/>
        <end position="88"/>
    </location>
</feature>
<dbReference type="Proteomes" id="UP000254875">
    <property type="component" value="Unassembled WGS sequence"/>
</dbReference>
<feature type="transmembrane region" description="Helical" evidence="8">
    <location>
        <begin position="307"/>
        <end position="325"/>
    </location>
</feature>